<proteinExistence type="predicted"/>
<organism evidence="2 3">
    <name type="scientific">Oleomonas cavernae</name>
    <dbReference type="NCBI Taxonomy" id="2320859"/>
    <lineage>
        <taxon>Bacteria</taxon>
        <taxon>Pseudomonadati</taxon>
        <taxon>Pseudomonadota</taxon>
        <taxon>Alphaproteobacteria</taxon>
        <taxon>Acetobacterales</taxon>
        <taxon>Acetobacteraceae</taxon>
        <taxon>Oleomonas</taxon>
    </lineage>
</organism>
<evidence type="ECO:0000256" key="1">
    <source>
        <dbReference type="SAM" id="Coils"/>
    </source>
</evidence>
<dbReference type="EMBL" id="QYUK01000011">
    <property type="protein sequence ID" value="RJF87677.1"/>
    <property type="molecule type" value="Genomic_DNA"/>
</dbReference>
<keyword evidence="1" id="KW-0175">Coiled coil</keyword>
<protein>
    <submittedName>
        <fullName evidence="2">Uncharacterized protein</fullName>
    </submittedName>
</protein>
<dbReference type="OrthoDB" id="7191038at2"/>
<keyword evidence="3" id="KW-1185">Reference proteome</keyword>
<reference evidence="2 3" key="1">
    <citation type="submission" date="2018-09" db="EMBL/GenBank/DDBJ databases">
        <authorList>
            <person name="Zhu H."/>
        </authorList>
    </citation>
    <scope>NUCLEOTIDE SEQUENCE [LARGE SCALE GENOMIC DNA]</scope>
    <source>
        <strain evidence="2 3">K1W22B-8</strain>
    </source>
</reference>
<accession>A0A418WCA6</accession>
<dbReference type="Proteomes" id="UP000284605">
    <property type="component" value="Unassembled WGS sequence"/>
</dbReference>
<comment type="caution">
    <text evidence="2">The sequence shown here is derived from an EMBL/GenBank/DDBJ whole genome shotgun (WGS) entry which is preliminary data.</text>
</comment>
<gene>
    <name evidence="2" type="ORF">D3874_12130</name>
</gene>
<feature type="coiled-coil region" evidence="1">
    <location>
        <begin position="2"/>
        <end position="29"/>
    </location>
</feature>
<sequence length="92" mass="10622">MTTTARQEIAKIREALDALERRLDAGDLEQDFGPAPTGADLDVWLERNQDALMETLREGDEQLARGEYREGTAAELHDYFAEKYRRRYTTQT</sequence>
<evidence type="ECO:0000313" key="3">
    <source>
        <dbReference type="Proteomes" id="UP000284605"/>
    </source>
</evidence>
<dbReference type="AlphaFoldDB" id="A0A418WCA6"/>
<evidence type="ECO:0000313" key="2">
    <source>
        <dbReference type="EMBL" id="RJF87677.1"/>
    </source>
</evidence>
<name>A0A418WCA6_9PROT</name>
<dbReference type="RefSeq" id="WP_119778313.1">
    <property type="nucleotide sequence ID" value="NZ_QYUK01000011.1"/>
</dbReference>